<organism evidence="11 12">
    <name type="scientific">Kangsaoukella pontilimi</name>
    <dbReference type="NCBI Taxonomy" id="2691042"/>
    <lineage>
        <taxon>Bacteria</taxon>
        <taxon>Pseudomonadati</taxon>
        <taxon>Pseudomonadota</taxon>
        <taxon>Alphaproteobacteria</taxon>
        <taxon>Rhodobacterales</taxon>
        <taxon>Paracoccaceae</taxon>
        <taxon>Kangsaoukella</taxon>
    </lineage>
</organism>
<dbReference type="InterPro" id="IPR011060">
    <property type="entry name" value="RibuloseP-bd_barrel"/>
</dbReference>
<protein>
    <recommendedName>
        <fullName evidence="4 9">N-(5'-phosphoribosyl)anthranilate isomerase</fullName>
        <shortName evidence="9">PRAI</shortName>
        <ecNumber evidence="3 9">5.3.1.24</ecNumber>
    </recommendedName>
</protein>
<dbReference type="RefSeq" id="WP_160765030.1">
    <property type="nucleotide sequence ID" value="NZ_WUPT01000002.1"/>
</dbReference>
<dbReference type="HAMAP" id="MF_00135">
    <property type="entry name" value="PRAI"/>
    <property type="match status" value="1"/>
</dbReference>
<dbReference type="PANTHER" id="PTHR42894">
    <property type="entry name" value="N-(5'-PHOSPHORIBOSYL)ANTHRANILATE ISOMERASE"/>
    <property type="match status" value="1"/>
</dbReference>
<comment type="pathway">
    <text evidence="2 9">Amino-acid biosynthesis; L-tryptophan biosynthesis; L-tryptophan from chorismate: step 3/5.</text>
</comment>
<reference evidence="11 12" key="2">
    <citation type="submission" date="2020-03" db="EMBL/GenBank/DDBJ databases">
        <title>Kangsaoukella pontilimi gen. nov., sp. nov., a new member of the family Rhodobacteraceae isolated from a tidal mudflat.</title>
        <authorList>
            <person name="Kim I.S."/>
        </authorList>
    </citation>
    <scope>NUCLEOTIDE SEQUENCE [LARGE SCALE GENOMIC DNA]</scope>
    <source>
        <strain evidence="11 12">GH1-50</strain>
    </source>
</reference>
<evidence type="ECO:0000256" key="6">
    <source>
        <dbReference type="ARBA" id="ARBA00022822"/>
    </source>
</evidence>
<evidence type="ECO:0000256" key="5">
    <source>
        <dbReference type="ARBA" id="ARBA00022605"/>
    </source>
</evidence>
<gene>
    <name evidence="9" type="primary">trpF</name>
    <name evidence="11" type="ORF">GQ651_15125</name>
</gene>
<evidence type="ECO:0000259" key="10">
    <source>
        <dbReference type="Pfam" id="PF00697"/>
    </source>
</evidence>
<dbReference type="GO" id="GO:0000162">
    <property type="term" value="P:L-tryptophan biosynthetic process"/>
    <property type="evidence" value="ECO:0007669"/>
    <property type="project" value="UniProtKB-UniRule"/>
</dbReference>
<dbReference type="AlphaFoldDB" id="A0A7C9N272"/>
<dbReference type="InterPro" id="IPR013785">
    <property type="entry name" value="Aldolase_TIM"/>
</dbReference>
<dbReference type="Proteomes" id="UP000480350">
    <property type="component" value="Unassembled WGS sequence"/>
</dbReference>
<dbReference type="PANTHER" id="PTHR42894:SF1">
    <property type="entry name" value="N-(5'-PHOSPHORIBOSYL)ANTHRANILATE ISOMERASE"/>
    <property type="match status" value="1"/>
</dbReference>
<dbReference type="CDD" id="cd00405">
    <property type="entry name" value="PRAI"/>
    <property type="match status" value="1"/>
</dbReference>
<accession>A0A7C9N272</accession>
<reference evidence="11 12" key="1">
    <citation type="submission" date="2019-12" db="EMBL/GenBank/DDBJ databases">
        <authorList>
            <person name="Lee S.D."/>
        </authorList>
    </citation>
    <scope>NUCLEOTIDE SEQUENCE [LARGE SCALE GENOMIC DNA]</scope>
    <source>
        <strain evidence="11 12">GH1-50</strain>
    </source>
</reference>
<comment type="catalytic activity">
    <reaction evidence="1 9">
        <text>N-(5-phospho-beta-D-ribosyl)anthranilate = 1-(2-carboxyphenylamino)-1-deoxy-D-ribulose 5-phosphate</text>
        <dbReference type="Rhea" id="RHEA:21540"/>
        <dbReference type="ChEBI" id="CHEBI:18277"/>
        <dbReference type="ChEBI" id="CHEBI:58613"/>
        <dbReference type="EC" id="5.3.1.24"/>
    </reaction>
</comment>
<proteinExistence type="inferred from homology"/>
<comment type="caution">
    <text evidence="11">The sequence shown here is derived from an EMBL/GenBank/DDBJ whole genome shotgun (WGS) entry which is preliminary data.</text>
</comment>
<evidence type="ECO:0000256" key="8">
    <source>
        <dbReference type="ARBA" id="ARBA00023235"/>
    </source>
</evidence>
<name>A0A7C9N272_9RHOB</name>
<keyword evidence="8 9" id="KW-0413">Isomerase</keyword>
<evidence type="ECO:0000256" key="1">
    <source>
        <dbReference type="ARBA" id="ARBA00001164"/>
    </source>
</evidence>
<keyword evidence="5 9" id="KW-0028">Amino-acid biosynthesis</keyword>
<keyword evidence="7 9" id="KW-0057">Aromatic amino acid biosynthesis</keyword>
<evidence type="ECO:0000256" key="9">
    <source>
        <dbReference type="HAMAP-Rule" id="MF_00135"/>
    </source>
</evidence>
<dbReference type="GO" id="GO:0004640">
    <property type="term" value="F:phosphoribosylanthranilate isomerase activity"/>
    <property type="evidence" value="ECO:0007669"/>
    <property type="project" value="UniProtKB-UniRule"/>
</dbReference>
<dbReference type="UniPathway" id="UPA00035">
    <property type="reaction ID" value="UER00042"/>
</dbReference>
<dbReference type="EMBL" id="WUPT01000002">
    <property type="protein sequence ID" value="MXQ09178.1"/>
    <property type="molecule type" value="Genomic_DNA"/>
</dbReference>
<dbReference type="Pfam" id="PF00697">
    <property type="entry name" value="PRAI"/>
    <property type="match status" value="1"/>
</dbReference>
<evidence type="ECO:0000256" key="2">
    <source>
        <dbReference type="ARBA" id="ARBA00004664"/>
    </source>
</evidence>
<evidence type="ECO:0000313" key="12">
    <source>
        <dbReference type="Proteomes" id="UP000480350"/>
    </source>
</evidence>
<evidence type="ECO:0000256" key="4">
    <source>
        <dbReference type="ARBA" id="ARBA00022272"/>
    </source>
</evidence>
<keyword evidence="6 9" id="KW-0822">Tryptophan biosynthesis</keyword>
<dbReference type="Gene3D" id="3.20.20.70">
    <property type="entry name" value="Aldolase class I"/>
    <property type="match status" value="1"/>
</dbReference>
<dbReference type="InterPro" id="IPR001240">
    <property type="entry name" value="PRAI_dom"/>
</dbReference>
<dbReference type="NCBIfam" id="NF002295">
    <property type="entry name" value="PRK01222.1-1"/>
    <property type="match status" value="1"/>
</dbReference>
<dbReference type="InterPro" id="IPR044643">
    <property type="entry name" value="TrpF_fam"/>
</dbReference>
<evidence type="ECO:0000256" key="7">
    <source>
        <dbReference type="ARBA" id="ARBA00023141"/>
    </source>
</evidence>
<evidence type="ECO:0000313" key="11">
    <source>
        <dbReference type="EMBL" id="MXQ09178.1"/>
    </source>
</evidence>
<keyword evidence="12" id="KW-1185">Reference proteome</keyword>
<dbReference type="SUPFAM" id="SSF51366">
    <property type="entry name" value="Ribulose-phoshate binding barrel"/>
    <property type="match status" value="1"/>
</dbReference>
<comment type="similarity">
    <text evidence="9">Belongs to the TrpF family.</text>
</comment>
<sequence length="213" mass="22259">MRPTVRTKICGLKTPQTVAAAVSAGAAYVGFNFVPKSPRYAAPELARTLALDVPEGVAKVGLVVDQDDAALDALLEVVPLDFLQLHGSEAPERVSEVRARYGLPVIKAVGLRDAEDLPAIAAFEAVADQVLVDAKPPRGATLEGGNGVTFDWRLIAGRKWSKPWMLAGGLTVENVAQAVSLTGARQVDLSSGVETAPGVKDAALIRAFLAAVP</sequence>
<dbReference type="EC" id="5.3.1.24" evidence="3 9"/>
<evidence type="ECO:0000256" key="3">
    <source>
        <dbReference type="ARBA" id="ARBA00012572"/>
    </source>
</evidence>
<feature type="domain" description="N-(5'phosphoribosyl) anthranilate isomerase (PRAI)" evidence="10">
    <location>
        <begin position="8"/>
        <end position="209"/>
    </location>
</feature>